<feature type="signal peptide" evidence="1">
    <location>
        <begin position="1"/>
        <end position="21"/>
    </location>
</feature>
<dbReference type="Proteomes" id="UP000078340">
    <property type="component" value="Unassembled WGS sequence"/>
</dbReference>
<evidence type="ECO:0000259" key="3">
    <source>
        <dbReference type="Pfam" id="PF14587"/>
    </source>
</evidence>
<evidence type="ECO:0000313" key="4">
    <source>
        <dbReference type="EMBL" id="OAQ88884.1"/>
    </source>
</evidence>
<evidence type="ECO:0000313" key="5">
    <source>
        <dbReference type="Proteomes" id="UP000078340"/>
    </source>
</evidence>
<feature type="domain" description="Endo-beta-1,6-galactanase-like" evidence="3">
    <location>
        <begin position="30"/>
        <end position="222"/>
    </location>
</feature>
<dbReference type="InterPro" id="IPR017853">
    <property type="entry name" value="GH"/>
</dbReference>
<evidence type="ECO:0000259" key="2">
    <source>
        <dbReference type="Pfam" id="PF01419"/>
    </source>
</evidence>
<protein>
    <submittedName>
        <fullName evidence="4">Endo-beta-1,6-galactanase</fullName>
    </submittedName>
</protein>
<dbReference type="SUPFAM" id="SSF51445">
    <property type="entry name" value="(Trans)glycosidases"/>
    <property type="match status" value="1"/>
</dbReference>
<dbReference type="PANTHER" id="PTHR42767:SF1">
    <property type="entry name" value="ENDO-BETA-1,6-GALACTANASE-LIKE DOMAIN-CONTAINING PROTEIN"/>
    <property type="match status" value="1"/>
</dbReference>
<sequence length="679" mass="76058">MQLRIILIFAVALATSPTVAADTMVYIHMLSNWGTWDGWGTSLAWWAKRFGDRDDLADVFFTLNSTQFSSETLPGMGMTIARYNAGACSRNKISGRSMVESPNIVHSRQMEGFWLDGNDSDSSTASWDWSVDANQRAMLQKARARGADRFELFSNSPMWWMCQNDNPSGSNCLNVPIQHCNDENLQPSYRQEHAVYLATIAKYARDNWGVAFESVSLFNEPSSHTWIGYLNDFEAWVAAKAGYGNWGTQEGCHINWDTMPVLIKALRRELNSRGLTGALIAAADENSYRQAIDTWHVLDDAAVLGEVQRVNVHSYWDGQRDVLRDLVLGHGQKLWMSEYGDGDDTGHELAKTLLLDFRWLRPTAWVYWQVLDKGGWGLIDAENDNGRLGEATQKYFVLLQFTRHIRPGMRILDGGAENVVAAYDSAAKRLVVVVANWGSRQDFKFDLQRFATSSAHGPPLRRWSTKMGRGGDRYAYSEFHEDPVFGDTVFVQNIDANTVATFEFDGITTSDFYSIKVNATWAPDGVLKQSDFYGGTNPRAAVSFVPSLVALSGPVKIEKMWFRSGDRLDYIRLDISDGGETKPAHIYHGSDGGGHGVDMTLGSGEYWTEAELCQGDRPNGWGTGIYYIKAMTSEGRSLEAGHKTRDCHTFKAPMRWQIVGTVAWEGREIDGLSFVYGPR</sequence>
<feature type="domain" description="Jacalin-type lectin" evidence="2">
    <location>
        <begin position="557"/>
        <end position="673"/>
    </location>
</feature>
<dbReference type="InterPro" id="IPR039514">
    <property type="entry name" value="6GAL-like"/>
</dbReference>
<reference evidence="4 5" key="1">
    <citation type="submission" date="2016-02" db="EMBL/GenBank/DDBJ databases">
        <title>Biosynthesis of antibiotic leucinostatins and their inhibition on Phytophthora in bio-control Purpureocillium lilacinum.</title>
        <authorList>
            <person name="Wang G."/>
            <person name="Liu Z."/>
            <person name="Lin R."/>
            <person name="Li E."/>
            <person name="Mao Z."/>
            <person name="Ling J."/>
            <person name="Yin W."/>
            <person name="Xie B."/>
        </authorList>
    </citation>
    <scope>NUCLEOTIDE SEQUENCE [LARGE SCALE GENOMIC DNA]</scope>
    <source>
        <strain evidence="4">PLFJ-1</strain>
    </source>
</reference>
<proteinExistence type="predicted"/>
<feature type="chain" id="PRO_5008103541" evidence="1">
    <location>
        <begin position="22"/>
        <end position="679"/>
    </location>
</feature>
<dbReference type="PANTHER" id="PTHR42767">
    <property type="entry name" value="ENDO-BETA-1,6-GALACTANASE"/>
    <property type="match status" value="1"/>
</dbReference>
<dbReference type="GO" id="GO:0004553">
    <property type="term" value="F:hydrolase activity, hydrolyzing O-glycosyl compounds"/>
    <property type="evidence" value="ECO:0007669"/>
    <property type="project" value="InterPro"/>
</dbReference>
<dbReference type="KEGG" id="plj:28889473"/>
<dbReference type="InterPro" id="IPR036404">
    <property type="entry name" value="Jacalin-like_lectin_dom_sf"/>
</dbReference>
<organism evidence="4 5">
    <name type="scientific">Purpureocillium lilacinum</name>
    <name type="common">Paecilomyces lilacinus</name>
    <dbReference type="NCBI Taxonomy" id="33203"/>
    <lineage>
        <taxon>Eukaryota</taxon>
        <taxon>Fungi</taxon>
        <taxon>Dikarya</taxon>
        <taxon>Ascomycota</taxon>
        <taxon>Pezizomycotina</taxon>
        <taxon>Sordariomycetes</taxon>
        <taxon>Hypocreomycetidae</taxon>
        <taxon>Hypocreales</taxon>
        <taxon>Ophiocordycipitaceae</taxon>
        <taxon>Purpureocillium</taxon>
    </lineage>
</organism>
<accession>A0A179HFU9</accession>
<dbReference type="OMA" id="AWWAKAF"/>
<comment type="caution">
    <text evidence="4">The sequence shown here is derived from an EMBL/GenBank/DDBJ whole genome shotgun (WGS) entry which is preliminary data.</text>
</comment>
<dbReference type="Pfam" id="PF14587">
    <property type="entry name" value="Glyco_hydr_30_2"/>
    <property type="match status" value="1"/>
</dbReference>
<name>A0A179HFU9_PURLI</name>
<dbReference type="InterPro" id="IPR001229">
    <property type="entry name" value="Jacalin-like_lectin_dom"/>
</dbReference>
<dbReference type="EMBL" id="LSBI01000006">
    <property type="protein sequence ID" value="OAQ88884.1"/>
    <property type="molecule type" value="Genomic_DNA"/>
</dbReference>
<dbReference type="AlphaFoldDB" id="A0A179HFU9"/>
<dbReference type="InterPro" id="IPR039743">
    <property type="entry name" value="6GAL/EXGAL"/>
</dbReference>
<dbReference type="Gene3D" id="3.20.20.80">
    <property type="entry name" value="Glycosidases"/>
    <property type="match status" value="1"/>
</dbReference>
<dbReference type="GeneID" id="28889473"/>
<dbReference type="Pfam" id="PF01419">
    <property type="entry name" value="Jacalin"/>
    <property type="match status" value="1"/>
</dbReference>
<keyword evidence="1" id="KW-0732">Signal</keyword>
<gene>
    <name evidence="4" type="ORF">VFPFJ_07349</name>
</gene>
<evidence type="ECO:0000256" key="1">
    <source>
        <dbReference type="SAM" id="SignalP"/>
    </source>
</evidence>
<dbReference type="Gene3D" id="2.100.10.30">
    <property type="entry name" value="Jacalin-like lectin domain"/>
    <property type="match status" value="1"/>
</dbReference>
<dbReference type="SUPFAM" id="SSF51101">
    <property type="entry name" value="Mannose-binding lectins"/>
    <property type="match status" value="1"/>
</dbReference>